<dbReference type="Proteomes" id="UP000051096">
    <property type="component" value="Unassembled WGS sequence"/>
</dbReference>
<evidence type="ECO:0000313" key="2">
    <source>
        <dbReference type="Proteomes" id="UP000051096"/>
    </source>
</evidence>
<dbReference type="InterPro" id="IPR024227">
    <property type="entry name" value="DUF3795"/>
</dbReference>
<proteinExistence type="predicted"/>
<dbReference type="Pfam" id="PF12675">
    <property type="entry name" value="DUF3795"/>
    <property type="match status" value="1"/>
</dbReference>
<sequence length="159" mass="18201">MLLKGVKMNHDLEKKYHISYCGSYCHICDWHTGRIRRAFQLAYDMIDSLGLKKQLGENVDVDNFKAGLKNLAQSSICPGCKAEASIHAPGEDRCKIRQCCYSKGYVLCNECADFPCETLKSNPGVIRFHCIENLQEIKDRGHKAWIDRQWKAYVTEPID</sequence>
<dbReference type="AlphaFoldDB" id="A0A0S8GKQ0"/>
<dbReference type="EMBL" id="LJUO01000021">
    <property type="protein sequence ID" value="KPK72843.1"/>
    <property type="molecule type" value="Genomic_DNA"/>
</dbReference>
<accession>A0A0S8GKQ0</accession>
<evidence type="ECO:0008006" key="3">
    <source>
        <dbReference type="Google" id="ProtNLM"/>
    </source>
</evidence>
<gene>
    <name evidence="1" type="ORF">AMJ87_03520</name>
</gene>
<comment type="caution">
    <text evidence="1">The sequence shown here is derived from an EMBL/GenBank/DDBJ whole genome shotgun (WGS) entry which is preliminary data.</text>
</comment>
<reference evidence="1 2" key="1">
    <citation type="journal article" date="2015" name="Microbiome">
        <title>Genomic resolution of linkages in carbon, nitrogen, and sulfur cycling among widespread estuary sediment bacteria.</title>
        <authorList>
            <person name="Baker B.J."/>
            <person name="Lazar C.S."/>
            <person name="Teske A.P."/>
            <person name="Dick G.J."/>
        </authorList>
    </citation>
    <scope>NUCLEOTIDE SEQUENCE [LARGE SCALE GENOMIC DNA]</scope>
    <source>
        <strain evidence="1">SM23_60</strain>
    </source>
</reference>
<evidence type="ECO:0000313" key="1">
    <source>
        <dbReference type="EMBL" id="KPK72843.1"/>
    </source>
</evidence>
<protein>
    <recommendedName>
        <fullName evidence="3">GON domain-containing protein</fullName>
    </recommendedName>
</protein>
<name>A0A0S8GKQ0_UNCW3</name>
<organism evidence="1 2">
    <name type="scientific">candidate division WOR_3 bacterium SM23_60</name>
    <dbReference type="NCBI Taxonomy" id="1703780"/>
    <lineage>
        <taxon>Bacteria</taxon>
        <taxon>Bacteria division WOR-3</taxon>
    </lineage>
</organism>